<sequence length="209" mass="21985">MRQAAGVGGERGEVLQGARPVHLLHGGDERDAGEGDDGHEGQRDDEAELVDDAPPGPLPAPFVGATAWWRRQITTSEGGGVARRPALGALPRVATLPLGGHGQRTLALGHEKSPQASEIDNLRRKRSEPAQAPTAPNPIALASTLCTITARPIRVNTDGPYPATIASFALIRSPVLSQPVRTQTAGPKGFSTDGFRCRQPSCAMNFTLP</sequence>
<dbReference type="Proteomes" id="UP001500620">
    <property type="component" value="Unassembled WGS sequence"/>
</dbReference>
<evidence type="ECO:0000313" key="2">
    <source>
        <dbReference type="EMBL" id="GAA4245935.1"/>
    </source>
</evidence>
<protein>
    <submittedName>
        <fullName evidence="2">Uncharacterized protein</fullName>
    </submittedName>
</protein>
<reference evidence="3" key="1">
    <citation type="journal article" date="2019" name="Int. J. Syst. Evol. Microbiol.">
        <title>The Global Catalogue of Microorganisms (GCM) 10K type strain sequencing project: providing services to taxonomists for standard genome sequencing and annotation.</title>
        <authorList>
            <consortium name="The Broad Institute Genomics Platform"/>
            <consortium name="The Broad Institute Genome Sequencing Center for Infectious Disease"/>
            <person name="Wu L."/>
            <person name="Ma J."/>
        </authorList>
    </citation>
    <scope>NUCLEOTIDE SEQUENCE [LARGE SCALE GENOMIC DNA]</scope>
    <source>
        <strain evidence="3">JCM 17441</strain>
    </source>
</reference>
<evidence type="ECO:0000313" key="3">
    <source>
        <dbReference type="Proteomes" id="UP001500620"/>
    </source>
</evidence>
<feature type="compositionally biased region" description="Basic and acidic residues" evidence="1">
    <location>
        <begin position="25"/>
        <end position="44"/>
    </location>
</feature>
<gene>
    <name evidence="2" type="ORF">GCM10022255_015250</name>
</gene>
<evidence type="ECO:0000256" key="1">
    <source>
        <dbReference type="SAM" id="MobiDB-lite"/>
    </source>
</evidence>
<organism evidence="2 3">
    <name type="scientific">Dactylosporangium darangshiense</name>
    <dbReference type="NCBI Taxonomy" id="579108"/>
    <lineage>
        <taxon>Bacteria</taxon>
        <taxon>Bacillati</taxon>
        <taxon>Actinomycetota</taxon>
        <taxon>Actinomycetes</taxon>
        <taxon>Micromonosporales</taxon>
        <taxon>Micromonosporaceae</taxon>
        <taxon>Dactylosporangium</taxon>
    </lineage>
</organism>
<feature type="region of interest" description="Disordered" evidence="1">
    <location>
        <begin position="1"/>
        <end position="60"/>
    </location>
</feature>
<keyword evidence="3" id="KW-1185">Reference proteome</keyword>
<proteinExistence type="predicted"/>
<comment type="caution">
    <text evidence="2">The sequence shown here is derived from an EMBL/GenBank/DDBJ whole genome shotgun (WGS) entry which is preliminary data.</text>
</comment>
<accession>A0ABP8D1B1</accession>
<dbReference type="EMBL" id="BAABAT010000003">
    <property type="protein sequence ID" value="GAA4245935.1"/>
    <property type="molecule type" value="Genomic_DNA"/>
</dbReference>
<name>A0ABP8D1B1_9ACTN</name>
<feature type="region of interest" description="Disordered" evidence="1">
    <location>
        <begin position="101"/>
        <end position="137"/>
    </location>
</feature>